<feature type="compositionally biased region" description="Basic and acidic residues" evidence="1">
    <location>
        <begin position="19"/>
        <end position="40"/>
    </location>
</feature>
<feature type="region of interest" description="Disordered" evidence="1">
    <location>
        <begin position="1"/>
        <end position="68"/>
    </location>
</feature>
<proteinExistence type="predicted"/>
<dbReference type="STRING" id="246197.MXAN_7219"/>
<dbReference type="AlphaFoldDB" id="Q1CW91"/>
<protein>
    <recommendedName>
        <fullName evidence="4">SbsA Ig-like domain-containing protein</fullName>
    </recommendedName>
</protein>
<name>Q1CW91_MYXXD</name>
<evidence type="ECO:0000313" key="3">
    <source>
        <dbReference type="Proteomes" id="UP000002402"/>
    </source>
</evidence>
<dbReference type="KEGG" id="mxa:MXAN_7219"/>
<gene>
    <name evidence="2" type="ordered locus">MXAN_7219</name>
</gene>
<dbReference type="HOGENOM" id="CLU_386766_0_0_7"/>
<feature type="compositionally biased region" description="Basic and acidic residues" evidence="1">
    <location>
        <begin position="48"/>
        <end position="59"/>
    </location>
</feature>
<evidence type="ECO:0000256" key="1">
    <source>
        <dbReference type="SAM" id="MobiDB-lite"/>
    </source>
</evidence>
<dbReference type="Proteomes" id="UP000002402">
    <property type="component" value="Chromosome"/>
</dbReference>
<dbReference type="EnsemblBacteria" id="ABF88817">
    <property type="protein sequence ID" value="ABF88817"/>
    <property type="gene ID" value="MXAN_7219"/>
</dbReference>
<organism evidence="2 3">
    <name type="scientific">Myxococcus xanthus (strain DK1622)</name>
    <dbReference type="NCBI Taxonomy" id="246197"/>
    <lineage>
        <taxon>Bacteria</taxon>
        <taxon>Pseudomonadati</taxon>
        <taxon>Myxococcota</taxon>
        <taxon>Myxococcia</taxon>
        <taxon>Myxococcales</taxon>
        <taxon>Cystobacterineae</taxon>
        <taxon>Myxococcaceae</taxon>
        <taxon>Myxococcus</taxon>
    </lineage>
</organism>
<dbReference type="EMBL" id="CP000113">
    <property type="protein sequence ID" value="ABF88817.1"/>
    <property type="molecule type" value="Genomic_DNA"/>
</dbReference>
<accession>Q1CW91</accession>
<keyword evidence="3" id="KW-1185">Reference proteome</keyword>
<evidence type="ECO:0000313" key="2">
    <source>
        <dbReference type="EMBL" id="ABF88817.1"/>
    </source>
</evidence>
<sequence>MRQMRPGRGGTGLPPSPSTDDRRLEGGPEEDVRRPGHEGHAPSQGVCPEKRGGVVRDGRFNGSLRTGTTTVPGIVAKHGLGPGCTRRVPMQRFGVSPERLLMNPRSTRARWAASLLFATLGTAAYGSFRSEPTPPNRPQERPHELRVTLQTEGPAFCREGLWALSASVEGGTPERVELLTNGETTTTLEAPYRYVVDCAAHAEGRFAFVVRAMAGKRSFDGEEVSVTVDRTPPTIVARRPSHYYPSVSSPIAFVFSEPLLPDSLPSEATELLNTTYGRPLPVEHQAVLKENGTVLELVPTSPLQPPVTLAATLLRRSLTDLAGNSLDPGLPDFAFRHYADYGPFAAVTAPLLLDDVFPLPTIFLLERGIAGTMPVVGFLQFDYRTNTQVPALARWDGHAWQRLPSFHTVIEGASNLVAFQFGARDGEIVAEWRERDAGTGLEQIHVASFTGTGWEHFPVPIDTPSKYDWVKLTVAPQGRPVITVGQSTNPNETEVRVLRWTGTEWQSLGTPLSENPVPRDLARRVTIAADDTRVVASWQEAAIDLGPPAGYIHVKVFENGSWVPVGAPIPFMAPSSVDNLTLALQQDHRVLMAWTEHGTSIDPWNGTIMHTEAMLFSSASLADSQPTWTSPEFIGPSHEPNYSPLHLVVGRDLEPWLAWSERGTNSYAGRSYIRRLRATGWEPKQFIGFGLSGFQLDEDGNPWALLGNTVMRPQ</sequence>
<reference evidence="2 3" key="1">
    <citation type="journal article" date="2006" name="Proc. Natl. Acad. Sci. U.S.A.">
        <title>Evolution of sensory complexity recorded in a myxobacterial genome.</title>
        <authorList>
            <person name="Goldman B.S."/>
            <person name="Nierman W.C."/>
            <person name="Kaiser D."/>
            <person name="Slater S.C."/>
            <person name="Durkin A.S."/>
            <person name="Eisen J.A."/>
            <person name="Ronning C.M."/>
            <person name="Barbazuk W.B."/>
            <person name="Blanchard M."/>
            <person name="Field C."/>
            <person name="Halling C."/>
            <person name="Hinkle G."/>
            <person name="Iartchuk O."/>
            <person name="Kim H.S."/>
            <person name="Mackenzie C."/>
            <person name="Madupu R."/>
            <person name="Miller N."/>
            <person name="Shvartsbeyn A."/>
            <person name="Sullivan S.A."/>
            <person name="Vaudin M."/>
            <person name="Wiegand R."/>
            <person name="Kaplan H.B."/>
        </authorList>
    </citation>
    <scope>NUCLEOTIDE SEQUENCE [LARGE SCALE GENOMIC DNA]</scope>
    <source>
        <strain evidence="3">DK1622</strain>
    </source>
</reference>
<evidence type="ECO:0008006" key="4">
    <source>
        <dbReference type="Google" id="ProtNLM"/>
    </source>
</evidence>